<dbReference type="InterPro" id="IPR011011">
    <property type="entry name" value="Znf_FYVE_PHD"/>
</dbReference>
<feature type="region of interest" description="Disordered" evidence="4">
    <location>
        <begin position="1399"/>
        <end position="1496"/>
    </location>
</feature>
<dbReference type="GO" id="GO:0008270">
    <property type="term" value="F:zinc ion binding"/>
    <property type="evidence" value="ECO:0007669"/>
    <property type="project" value="UniProtKB-KW"/>
</dbReference>
<dbReference type="InterPro" id="IPR013088">
    <property type="entry name" value="Znf_NHR/GATA"/>
</dbReference>
<feature type="compositionally biased region" description="Basic residues" evidence="4">
    <location>
        <begin position="1137"/>
        <end position="1146"/>
    </location>
</feature>
<feature type="compositionally biased region" description="Pro residues" evidence="4">
    <location>
        <begin position="659"/>
        <end position="685"/>
    </location>
</feature>
<dbReference type="Gene3D" id="2.30.30.490">
    <property type="match status" value="1"/>
</dbReference>
<dbReference type="Gene3D" id="3.30.40.10">
    <property type="entry name" value="Zinc/RING finger domain, C3HC4 (zinc finger)"/>
    <property type="match status" value="3"/>
</dbReference>
<keyword evidence="2" id="KW-0863">Zinc-finger</keyword>
<feature type="compositionally biased region" description="Polar residues" evidence="4">
    <location>
        <begin position="1189"/>
        <end position="1199"/>
    </location>
</feature>
<dbReference type="InterPro" id="IPR043151">
    <property type="entry name" value="BAH_sf"/>
</dbReference>
<feature type="region of interest" description="Disordered" evidence="4">
    <location>
        <begin position="1189"/>
        <end position="1235"/>
    </location>
</feature>
<feature type="compositionally biased region" description="Polar residues" evidence="4">
    <location>
        <begin position="1213"/>
        <end position="1232"/>
    </location>
</feature>
<dbReference type="GO" id="GO:0003682">
    <property type="term" value="F:chromatin binding"/>
    <property type="evidence" value="ECO:0007669"/>
    <property type="project" value="InterPro"/>
</dbReference>
<evidence type="ECO:0000256" key="4">
    <source>
        <dbReference type="SAM" id="MobiDB-lite"/>
    </source>
</evidence>
<dbReference type="Pfam" id="PF13832">
    <property type="entry name" value="zf-HC5HC2H_2"/>
    <property type="match status" value="1"/>
</dbReference>
<dbReference type="GO" id="GO:0048189">
    <property type="term" value="C:Lid2 complex"/>
    <property type="evidence" value="ECO:0007669"/>
    <property type="project" value="TreeGrafter"/>
</dbReference>
<feature type="compositionally biased region" description="Polar residues" evidence="4">
    <location>
        <begin position="1474"/>
        <end position="1486"/>
    </location>
</feature>
<name>A0A5B0Q7G5_PUCGR</name>
<feature type="compositionally biased region" description="Basic and acidic residues" evidence="4">
    <location>
        <begin position="1073"/>
        <end position="1089"/>
    </location>
</feature>
<feature type="compositionally biased region" description="Basic and acidic residues" evidence="4">
    <location>
        <begin position="280"/>
        <end position="289"/>
    </location>
</feature>
<feature type="domain" description="BAH" evidence="5">
    <location>
        <begin position="17"/>
        <end position="148"/>
    </location>
</feature>
<dbReference type="InterPro" id="IPR013083">
    <property type="entry name" value="Znf_RING/FYVE/PHD"/>
</dbReference>
<dbReference type="PROSITE" id="PS51038">
    <property type="entry name" value="BAH"/>
    <property type="match status" value="1"/>
</dbReference>
<sequence length="1496" mass="163587">MTKNTQELSETLELNGEVYAVNDHVYVSSPWHMADGAPWLIGRIMEFIRESLPTGSHKKKKSRPIVQFKLANYHRQRDLNSRHILDCRLLEASMSHEVFCVSRLRGKCKVEFKNDRSSDEIEAWKAAPDCFYFSQVYGRFTHRHYDLILTQNIKNAPPEVVQFLRNNYSYIFAEPGMGAELSEERRGCVTCRQWTTGADSVTCALCGGAYHFACLNPPLIRKPDRGHRWARGYQWACAPCSKKRQESIEDQALALTKESTDESAVATSSSGPAAAASGRSLRDKGKKKEPMVTALVQPGNGPDGVLRTVDGWPFRYYGRFTEPASVLDPMDSPHIYTAPRVGSRHQTMVPVNPSIETGNASSSIQSAGRPVKADKRSRDGTPVNVSCFASTEVDTPRGGDETIDVISTPDLLEKYQDSDLNDYIRDAAQLPVARHVGVTILDGALKTLSEVSSLEEARLKLSEKTIKNLGFVNWTEGDSDKVDKVVSQLGDDLRAIRKAFPKKSGGDITKFFYMFKGHKFPEVSAHDARIDASISHSPDESSCLLPTPSSKRPYTCVVCEVRSAPTWRRCPEALMAGATQAKKSICDECYVRWKKYGLQHVPVAEQEDNHRAKERKPRGPYAKTIRALAARNSLTTQSTSAPVPPTAPPSNTNRRSPPEPRPSPLEPPHLPTPTPPQPAPPPSRVSPPRRTSAGLQHPPPHQNLPLTKVPSPPPQPVVPYPCVSGPDVAAGTCPLCKRVEPQSTMAHCSGCKLACHIACLGLDSTVKTDSWKCLVCQNAESMAVSKILCCSLCQSKPRSLTPQDALSALDVWKLSEYNSFVHMICAVWHAELALTTTDDLTRVEGFATIPLSKRKRECTICHQTGVGVCTRCDQCSNFIHVSCAWSSGYKFGFEILPQRKRRPRESDLVKYAEHNGLMEPRIWCPEHLPTTDRVTYDASDVDPLTQKTALQTFLQHQKEVSADPGLRILRKARRLDSVMDSVTKPKHASPATTLWGKNLDLEDGYMVSALSMLPESLETLAEAPQPAAPTRRRRSSNQGSTVDTAAAVTPATRTRDRTRGRNARNRTRGAPASKEKSDDRSPVTERHDTQQAPSQPKEAMPVDPQLIIPQTQRVPTPVPKPESPRSVAPPATVNNSRPRKVRRKQAKAPSDAVVNANTTPDQAGAIKHPDNLGRSQANGMVLDGQQAMSTSAPKQNMHQPNGPWRGQAGDTAHASSTSEQSHAVNSVPTGSGNPIGLKIKITSKRLTDLFDSTLMIASKPSPRETAPHVPKPPSKLRLTIKPANAPQKQTNSATPGLMQPKAHEEDRNHVLPAPTFSYLPPPSALNHPHLPQPSRPMSSSSSSSSPSSSKPMMTRLPSINHLDVFHPPISHLHPLPAVSSMSSPMYLPPIASVAQPRRQPPIVTLPPPPPPGSPMSARHPSPGHIPPNHLRFTAPLSTPPSFDAFARGAAPTAAKNPVRRTVPPGTHANPADGPTQSHQQSANGSPPTAPRKNILA</sequence>
<feature type="region of interest" description="Disordered" evidence="4">
    <location>
        <begin position="631"/>
        <end position="712"/>
    </location>
</feature>
<dbReference type="PROSITE" id="PS51805">
    <property type="entry name" value="EPHD"/>
    <property type="match status" value="1"/>
</dbReference>
<dbReference type="SMART" id="SM00249">
    <property type="entry name" value="PHD"/>
    <property type="match status" value="3"/>
</dbReference>
<dbReference type="OrthoDB" id="336088at2759"/>
<feature type="region of interest" description="Disordered" evidence="4">
    <location>
        <begin position="355"/>
        <end position="383"/>
    </location>
</feature>
<keyword evidence="8" id="KW-1185">Reference proteome</keyword>
<dbReference type="CDD" id="cd15571">
    <property type="entry name" value="ePHD"/>
    <property type="match status" value="1"/>
</dbReference>
<evidence type="ECO:0000259" key="6">
    <source>
        <dbReference type="PROSITE" id="PS51805"/>
    </source>
</evidence>
<comment type="caution">
    <text evidence="7">The sequence shown here is derived from an EMBL/GenBank/DDBJ whole genome shotgun (WGS) entry which is preliminary data.</text>
</comment>
<organism evidence="7 8">
    <name type="scientific">Puccinia graminis f. sp. tritici</name>
    <dbReference type="NCBI Taxonomy" id="56615"/>
    <lineage>
        <taxon>Eukaryota</taxon>
        <taxon>Fungi</taxon>
        <taxon>Dikarya</taxon>
        <taxon>Basidiomycota</taxon>
        <taxon>Pucciniomycotina</taxon>
        <taxon>Pucciniomycetes</taxon>
        <taxon>Pucciniales</taxon>
        <taxon>Pucciniaceae</taxon>
        <taxon>Puccinia</taxon>
    </lineage>
</organism>
<evidence type="ECO:0000256" key="1">
    <source>
        <dbReference type="ARBA" id="ARBA00022723"/>
    </source>
</evidence>
<feature type="compositionally biased region" description="Polar residues" evidence="4">
    <location>
        <begin position="355"/>
        <end position="366"/>
    </location>
</feature>
<feature type="region of interest" description="Disordered" evidence="4">
    <location>
        <begin position="257"/>
        <end position="289"/>
    </location>
</feature>
<evidence type="ECO:0000313" key="7">
    <source>
        <dbReference type="EMBL" id="KAA1109009.1"/>
    </source>
</evidence>
<dbReference type="CDD" id="cd15489">
    <property type="entry name" value="PHD_SF"/>
    <property type="match status" value="1"/>
</dbReference>
<dbReference type="InterPro" id="IPR034732">
    <property type="entry name" value="EPHD"/>
</dbReference>
<dbReference type="Pfam" id="PF00628">
    <property type="entry name" value="PHD"/>
    <property type="match status" value="1"/>
</dbReference>
<feature type="domain" description="PHD-type" evidence="6">
    <location>
        <begin position="787"/>
        <end position="928"/>
    </location>
</feature>
<dbReference type="EMBL" id="VSWC01000028">
    <property type="protein sequence ID" value="KAA1109009.1"/>
    <property type="molecule type" value="Genomic_DNA"/>
</dbReference>
<accession>A0A5B0Q7G5</accession>
<dbReference type="InterPro" id="IPR029617">
    <property type="entry name" value="Snt2"/>
</dbReference>
<dbReference type="GO" id="GO:0006355">
    <property type="term" value="P:regulation of DNA-templated transcription"/>
    <property type="evidence" value="ECO:0007669"/>
    <property type="project" value="InterPro"/>
</dbReference>
<feature type="compositionally biased region" description="Pro residues" evidence="4">
    <location>
        <begin position="1403"/>
        <end position="1413"/>
    </location>
</feature>
<dbReference type="Gene3D" id="3.30.50.10">
    <property type="entry name" value="Erythroid Transcription Factor GATA-1, subunit A"/>
    <property type="match status" value="1"/>
</dbReference>
<dbReference type="SUPFAM" id="SSF57903">
    <property type="entry name" value="FYVE/PHD zinc finger"/>
    <property type="match status" value="2"/>
</dbReference>
<reference evidence="7 8" key="1">
    <citation type="submission" date="2019-05" db="EMBL/GenBank/DDBJ databases">
        <title>Emergence of the Ug99 lineage of the wheat stem rust pathogen through somatic hybridization.</title>
        <authorList>
            <person name="Li F."/>
            <person name="Upadhyaya N.M."/>
            <person name="Sperschneider J."/>
            <person name="Matny O."/>
            <person name="Nguyen-Phuc H."/>
            <person name="Mago R."/>
            <person name="Raley C."/>
            <person name="Miller M.E."/>
            <person name="Silverstein K.A.T."/>
            <person name="Henningsen E."/>
            <person name="Hirsch C.D."/>
            <person name="Visser B."/>
            <person name="Pretorius Z.A."/>
            <person name="Steffenson B.J."/>
            <person name="Schwessinger B."/>
            <person name="Dodds P.N."/>
            <person name="Figueroa M."/>
        </authorList>
    </citation>
    <scope>NUCLEOTIDE SEQUENCE [LARGE SCALE GENOMIC DNA]</scope>
    <source>
        <strain evidence="7">21-0</strain>
    </source>
</reference>
<feature type="compositionally biased region" description="Low complexity" evidence="4">
    <location>
        <begin position="1335"/>
        <end position="1353"/>
    </location>
</feature>
<feature type="region of interest" description="Disordered" evidence="4">
    <location>
        <begin position="1257"/>
        <end position="1354"/>
    </location>
</feature>
<gene>
    <name evidence="7" type="primary">SNT2</name>
    <name evidence="7" type="ORF">PGT21_030718</name>
</gene>
<feature type="compositionally biased region" description="Low complexity" evidence="4">
    <location>
        <begin position="263"/>
        <end position="279"/>
    </location>
</feature>
<evidence type="ECO:0000259" key="5">
    <source>
        <dbReference type="PROSITE" id="PS51038"/>
    </source>
</evidence>
<dbReference type="InterPro" id="IPR019787">
    <property type="entry name" value="Znf_PHD-finger"/>
</dbReference>
<evidence type="ECO:0000256" key="2">
    <source>
        <dbReference type="ARBA" id="ARBA00022771"/>
    </source>
</evidence>
<keyword evidence="1" id="KW-0479">Metal-binding</keyword>
<feature type="compositionally biased region" description="Low complexity" evidence="4">
    <location>
        <begin position="1041"/>
        <end position="1052"/>
    </location>
</feature>
<dbReference type="GO" id="GO:0004842">
    <property type="term" value="F:ubiquitin-protein transferase activity"/>
    <property type="evidence" value="ECO:0007669"/>
    <property type="project" value="TreeGrafter"/>
</dbReference>
<dbReference type="GO" id="GO:0036205">
    <property type="term" value="P:histone catabolic process"/>
    <property type="evidence" value="ECO:0007669"/>
    <property type="project" value="TreeGrafter"/>
</dbReference>
<dbReference type="InterPro" id="IPR001965">
    <property type="entry name" value="Znf_PHD"/>
</dbReference>
<proteinExistence type="predicted"/>
<feature type="compositionally biased region" description="Low complexity" evidence="4">
    <location>
        <begin position="686"/>
        <end position="696"/>
    </location>
</feature>
<dbReference type="Proteomes" id="UP000324748">
    <property type="component" value="Unassembled WGS sequence"/>
</dbReference>
<dbReference type="PANTHER" id="PTHR47672">
    <property type="entry name" value="E3 UBIQUITIN-PROTEIN LIGASE SNT2"/>
    <property type="match status" value="1"/>
</dbReference>
<protein>
    <submittedName>
        <fullName evidence="7">Putative PHD type zinc finger protein with BAH domain-containing protein</fullName>
    </submittedName>
</protein>
<evidence type="ECO:0000313" key="8">
    <source>
        <dbReference type="Proteomes" id="UP000324748"/>
    </source>
</evidence>
<dbReference type="InterPro" id="IPR001025">
    <property type="entry name" value="BAH_dom"/>
</dbReference>
<keyword evidence="3" id="KW-0862">Zinc</keyword>
<feature type="region of interest" description="Disordered" evidence="4">
    <location>
        <begin position="1020"/>
        <end position="1177"/>
    </location>
</feature>
<dbReference type="PANTHER" id="PTHR47672:SF1">
    <property type="entry name" value="E3 UBIQUITIN-PROTEIN LIGASE SNT2"/>
    <property type="match status" value="1"/>
</dbReference>
<evidence type="ECO:0000256" key="3">
    <source>
        <dbReference type="ARBA" id="ARBA00022833"/>
    </source>
</evidence>